<organism evidence="8 9">
    <name type="scientific">Chitinophaga caseinilytica</name>
    <dbReference type="NCBI Taxonomy" id="2267521"/>
    <lineage>
        <taxon>Bacteria</taxon>
        <taxon>Pseudomonadati</taxon>
        <taxon>Bacteroidota</taxon>
        <taxon>Chitinophagia</taxon>
        <taxon>Chitinophagales</taxon>
        <taxon>Chitinophagaceae</taxon>
        <taxon>Chitinophaga</taxon>
    </lineage>
</organism>
<dbReference type="InterPro" id="IPR000352">
    <property type="entry name" value="Pep_chain_release_fac_I"/>
</dbReference>
<dbReference type="PANTHER" id="PTHR43804:SF7">
    <property type="entry name" value="LD18447P"/>
    <property type="match status" value="1"/>
</dbReference>
<dbReference type="HAMAP" id="MF_00093">
    <property type="entry name" value="Rel_fac_1"/>
    <property type="match status" value="1"/>
</dbReference>
<dbReference type="SUPFAM" id="SSF75620">
    <property type="entry name" value="Release factor"/>
    <property type="match status" value="1"/>
</dbReference>
<dbReference type="InterPro" id="IPR004373">
    <property type="entry name" value="RF-1"/>
</dbReference>
<proteinExistence type="inferred from homology"/>
<keyword evidence="4 5" id="KW-0648">Protein biosynthesis</keyword>
<evidence type="ECO:0000256" key="6">
    <source>
        <dbReference type="NCBIfam" id="TIGR00019"/>
    </source>
</evidence>
<sequence>MIDKLEAIKGRYEQVSMALTNPEVVSDNKQFSKLSKEYRQLEKIVKAYEAYRKLLEAIAFNREVLESGDEEMRELAKEETEGLAEQKDQMEADIRNLLIPKDPQDEKNAILEIRGGTGGDEAALFAGDLLRMYLRYCENKGWKTSIMNENTGGAGGYKEVVVEVSGDDVYGTLKFESGVHRVQRVPATEASGRVHTSAATVAVLPEAEEVDVDVREADIKMDTFRSSGAGGQHVNKTESAVRLTHIPTGVVVECQEGRSQHSNRDIAMRMLRTRIYEAAVRKHEDAIASQRKSLVSTGDRSAKIRTYNYPQGRVTDHRIGMTVYNLDAFMNGEVDEMIQALQFAENAEKMKTGDQMGV</sequence>
<dbReference type="InterPro" id="IPR050057">
    <property type="entry name" value="Prokaryotic/Mito_RF"/>
</dbReference>
<dbReference type="Gene3D" id="6.10.140.1950">
    <property type="match status" value="1"/>
</dbReference>
<comment type="function">
    <text evidence="1 5">Peptide chain release factor 1 directs the termination of translation in response to the peptide chain termination codons UAG and UAA.</text>
</comment>
<dbReference type="EMBL" id="CP150096">
    <property type="protein sequence ID" value="WZN47200.1"/>
    <property type="molecule type" value="Genomic_DNA"/>
</dbReference>
<evidence type="ECO:0000256" key="1">
    <source>
        <dbReference type="ARBA" id="ARBA00002986"/>
    </source>
</evidence>
<dbReference type="RefSeq" id="WP_341841859.1">
    <property type="nucleotide sequence ID" value="NZ_CP149792.1"/>
</dbReference>
<evidence type="ECO:0000256" key="5">
    <source>
        <dbReference type="HAMAP-Rule" id="MF_00093"/>
    </source>
</evidence>
<dbReference type="InterPro" id="IPR005139">
    <property type="entry name" value="PCRF"/>
</dbReference>
<dbReference type="Gene3D" id="3.30.70.1660">
    <property type="match status" value="2"/>
</dbReference>
<dbReference type="Gene3D" id="3.30.160.20">
    <property type="match status" value="1"/>
</dbReference>
<keyword evidence="9" id="KW-1185">Reference proteome</keyword>
<evidence type="ECO:0000313" key="8">
    <source>
        <dbReference type="EMBL" id="WZN47200.1"/>
    </source>
</evidence>
<dbReference type="SMART" id="SM00937">
    <property type="entry name" value="PCRF"/>
    <property type="match status" value="1"/>
</dbReference>
<protein>
    <recommendedName>
        <fullName evidence="5 6">Peptide chain release factor 1</fullName>
        <shortName evidence="5">RF-1</shortName>
    </recommendedName>
</protein>
<feature type="domain" description="Prokaryotic-type class I peptide chain release factors" evidence="7">
    <location>
        <begin position="225"/>
        <end position="241"/>
    </location>
</feature>
<keyword evidence="5" id="KW-0963">Cytoplasm</keyword>
<evidence type="ECO:0000256" key="3">
    <source>
        <dbReference type="ARBA" id="ARBA00022481"/>
    </source>
</evidence>
<keyword evidence="3 5" id="KW-0488">Methylation</keyword>
<dbReference type="NCBIfam" id="TIGR00019">
    <property type="entry name" value="prfA"/>
    <property type="match status" value="1"/>
</dbReference>
<dbReference type="PROSITE" id="PS00745">
    <property type="entry name" value="RF_PROK_I"/>
    <property type="match status" value="1"/>
</dbReference>
<comment type="subcellular location">
    <subcellularLocation>
        <location evidence="5">Cytoplasm</location>
    </subcellularLocation>
</comment>
<dbReference type="InterPro" id="IPR045853">
    <property type="entry name" value="Pep_chain_release_fac_I_sf"/>
</dbReference>
<dbReference type="PANTHER" id="PTHR43804">
    <property type="entry name" value="LD18447P"/>
    <property type="match status" value="1"/>
</dbReference>
<comment type="PTM">
    <text evidence="5">Methylated by PrmC. Methylation increases the termination efficiency of RF1.</text>
</comment>
<evidence type="ECO:0000256" key="2">
    <source>
        <dbReference type="ARBA" id="ARBA00010835"/>
    </source>
</evidence>
<feature type="modified residue" description="N5-methylglutamine" evidence="5">
    <location>
        <position position="232"/>
    </location>
</feature>
<reference evidence="8 9" key="1">
    <citation type="submission" date="2024-03" db="EMBL/GenBank/DDBJ databases">
        <title>Chitinophaga caseinilytica sp. nov., a casein hydrolysing bacterium isolated from forest soil.</title>
        <authorList>
            <person name="Lee D.S."/>
            <person name="Han D.M."/>
            <person name="Baek J.H."/>
            <person name="Choi D.G."/>
            <person name="Jeon J.H."/>
            <person name="Jeon C.O."/>
        </authorList>
    </citation>
    <scope>NUCLEOTIDE SEQUENCE [LARGE SCALE GENOMIC DNA]</scope>
    <source>
        <strain evidence="8 9">KACC 19118</strain>
    </source>
</reference>
<gene>
    <name evidence="5 8" type="primary">prfA</name>
    <name evidence="8" type="ORF">WJU22_03270</name>
</gene>
<comment type="similarity">
    <text evidence="2 5">Belongs to the prokaryotic/mitochondrial release factor family.</text>
</comment>
<evidence type="ECO:0000259" key="7">
    <source>
        <dbReference type="PROSITE" id="PS00745"/>
    </source>
</evidence>
<name>A0ABZ2Z5R7_9BACT</name>
<dbReference type="Pfam" id="PF00472">
    <property type="entry name" value="RF-1"/>
    <property type="match status" value="1"/>
</dbReference>
<dbReference type="Proteomes" id="UP001449657">
    <property type="component" value="Chromosome"/>
</dbReference>
<accession>A0ABZ2Z5R7</accession>
<dbReference type="Pfam" id="PF03462">
    <property type="entry name" value="PCRF"/>
    <property type="match status" value="1"/>
</dbReference>
<dbReference type="NCBIfam" id="NF001859">
    <property type="entry name" value="PRK00591.1"/>
    <property type="match status" value="1"/>
</dbReference>
<evidence type="ECO:0000313" key="9">
    <source>
        <dbReference type="Proteomes" id="UP001449657"/>
    </source>
</evidence>
<evidence type="ECO:0000256" key="4">
    <source>
        <dbReference type="ARBA" id="ARBA00022917"/>
    </source>
</evidence>